<keyword evidence="9" id="KW-1185">Reference proteome</keyword>
<dbReference type="InterPro" id="IPR000223">
    <property type="entry name" value="Pept_S26A_signal_pept_1"/>
</dbReference>
<keyword evidence="5 6" id="KW-0378">Hydrolase</keyword>
<dbReference type="CDD" id="cd06530">
    <property type="entry name" value="S26_SPase_I"/>
    <property type="match status" value="1"/>
</dbReference>
<organism evidence="8 9">
    <name type="scientific">Sutcliffiella tianshenii</name>
    <dbReference type="NCBI Taxonomy" id="1463404"/>
    <lineage>
        <taxon>Bacteria</taxon>
        <taxon>Bacillati</taxon>
        <taxon>Bacillota</taxon>
        <taxon>Bacilli</taxon>
        <taxon>Bacillales</taxon>
        <taxon>Bacillaceae</taxon>
        <taxon>Sutcliffiella</taxon>
    </lineage>
</organism>
<evidence type="ECO:0000259" key="7">
    <source>
        <dbReference type="Pfam" id="PF10502"/>
    </source>
</evidence>
<name>A0ABS2P0T2_9BACI</name>
<evidence type="ECO:0000256" key="5">
    <source>
        <dbReference type="ARBA" id="ARBA00022801"/>
    </source>
</evidence>
<comment type="similarity">
    <text evidence="3 6">Belongs to the peptidase S26 family.</text>
</comment>
<evidence type="ECO:0000256" key="3">
    <source>
        <dbReference type="ARBA" id="ARBA00009370"/>
    </source>
</evidence>
<dbReference type="EMBL" id="JAFBED010000004">
    <property type="protein sequence ID" value="MBM7620252.1"/>
    <property type="molecule type" value="Genomic_DNA"/>
</dbReference>
<dbReference type="Proteomes" id="UP000737402">
    <property type="component" value="Unassembled WGS sequence"/>
</dbReference>
<comment type="subcellular location">
    <subcellularLocation>
        <location evidence="2">Cell membrane</location>
        <topology evidence="2">Single-pass type II membrane protein</topology>
    </subcellularLocation>
    <subcellularLocation>
        <location evidence="6">Membrane</location>
        <topology evidence="6">Single-pass type II membrane protein</topology>
    </subcellularLocation>
</comment>
<evidence type="ECO:0000313" key="9">
    <source>
        <dbReference type="Proteomes" id="UP000737402"/>
    </source>
</evidence>
<dbReference type="Pfam" id="PF10502">
    <property type="entry name" value="Peptidase_S26"/>
    <property type="match status" value="1"/>
</dbReference>
<dbReference type="SUPFAM" id="SSF51306">
    <property type="entry name" value="LexA/Signal peptidase"/>
    <property type="match status" value="1"/>
</dbReference>
<accession>A0ABS2P0T2</accession>
<feature type="domain" description="Peptidase S26" evidence="7">
    <location>
        <begin position="11"/>
        <end position="165"/>
    </location>
</feature>
<dbReference type="PANTHER" id="PTHR43390">
    <property type="entry name" value="SIGNAL PEPTIDASE I"/>
    <property type="match status" value="1"/>
</dbReference>
<dbReference type="NCBIfam" id="TIGR02227">
    <property type="entry name" value="sigpep_I_bact"/>
    <property type="match status" value="1"/>
</dbReference>
<sequence>MENDSTKTEVFSWIKSLLAVVVLVIVCRQFLFTPVTVNGGSMSPTFQDNDRVMVLKMSEIEHFDMIVFEAPTSSDKHIKRVIGMAGDTLKVMNDRLYINDALVEEPYLEENKASSPFALTEDFEVVVPEDCLFVMGDNRLSSGDSRLYGFVPKDNVFGEVKIRFYPLSGIGLPE</sequence>
<evidence type="ECO:0000256" key="6">
    <source>
        <dbReference type="RuleBase" id="RU362042"/>
    </source>
</evidence>
<evidence type="ECO:0000256" key="1">
    <source>
        <dbReference type="ARBA" id="ARBA00000677"/>
    </source>
</evidence>
<dbReference type="Gene3D" id="2.10.109.10">
    <property type="entry name" value="Umud Fragment, subunit A"/>
    <property type="match status" value="1"/>
</dbReference>
<dbReference type="PANTHER" id="PTHR43390:SF1">
    <property type="entry name" value="CHLOROPLAST PROCESSING PEPTIDASE"/>
    <property type="match status" value="1"/>
</dbReference>
<dbReference type="EC" id="3.4.21.89" evidence="4 6"/>
<evidence type="ECO:0000256" key="2">
    <source>
        <dbReference type="ARBA" id="ARBA00004401"/>
    </source>
</evidence>
<dbReference type="RefSeq" id="WP_204415809.1">
    <property type="nucleotide sequence ID" value="NZ_JAFBED010000004.1"/>
</dbReference>
<evidence type="ECO:0000256" key="4">
    <source>
        <dbReference type="ARBA" id="ARBA00013208"/>
    </source>
</evidence>
<feature type="transmembrane region" description="Helical" evidence="6">
    <location>
        <begin position="12"/>
        <end position="32"/>
    </location>
</feature>
<keyword evidence="6" id="KW-0812">Transmembrane</keyword>
<keyword evidence="6" id="KW-0645">Protease</keyword>
<keyword evidence="6" id="KW-0472">Membrane</keyword>
<comment type="caution">
    <text evidence="8">The sequence shown here is derived from an EMBL/GenBank/DDBJ whole genome shotgun (WGS) entry which is preliminary data.</text>
</comment>
<evidence type="ECO:0000313" key="8">
    <source>
        <dbReference type="EMBL" id="MBM7620252.1"/>
    </source>
</evidence>
<dbReference type="PROSITE" id="PS00761">
    <property type="entry name" value="SPASE_I_3"/>
    <property type="match status" value="1"/>
</dbReference>
<dbReference type="PRINTS" id="PR00727">
    <property type="entry name" value="LEADERPTASE"/>
</dbReference>
<dbReference type="InterPro" id="IPR019533">
    <property type="entry name" value="Peptidase_S26"/>
</dbReference>
<gene>
    <name evidence="8" type="ORF">JOC95_002105</name>
</gene>
<proteinExistence type="inferred from homology"/>
<protein>
    <recommendedName>
        <fullName evidence="4 6">Signal peptidase I</fullName>
        <ecNumber evidence="4 6">3.4.21.89</ecNumber>
    </recommendedName>
</protein>
<dbReference type="GO" id="GO:0009003">
    <property type="term" value="F:signal peptidase activity"/>
    <property type="evidence" value="ECO:0007669"/>
    <property type="project" value="UniProtKB-EC"/>
</dbReference>
<reference evidence="8 9" key="1">
    <citation type="submission" date="2021-01" db="EMBL/GenBank/DDBJ databases">
        <title>Genomic Encyclopedia of Type Strains, Phase IV (KMG-IV): sequencing the most valuable type-strain genomes for metagenomic binning, comparative biology and taxonomic classification.</title>
        <authorList>
            <person name="Goeker M."/>
        </authorList>
    </citation>
    <scope>NUCLEOTIDE SEQUENCE [LARGE SCALE GENOMIC DNA]</scope>
    <source>
        <strain evidence="8 9">DSM 25879</strain>
    </source>
</reference>
<dbReference type="InterPro" id="IPR036286">
    <property type="entry name" value="LexA/Signal_pep-like_sf"/>
</dbReference>
<comment type="catalytic activity">
    <reaction evidence="1 6">
        <text>Cleavage of hydrophobic, N-terminal signal or leader sequences from secreted and periplasmic proteins.</text>
        <dbReference type="EC" id="3.4.21.89"/>
    </reaction>
</comment>
<dbReference type="InterPro" id="IPR019758">
    <property type="entry name" value="Pept_S26A_signal_pept_1_CS"/>
</dbReference>
<keyword evidence="6" id="KW-1133">Transmembrane helix</keyword>